<gene>
    <name evidence="2" type="ordered locus">Saut_0118</name>
</gene>
<dbReference type="STRING" id="563040.Saut_0118"/>
<dbReference type="EMBL" id="CP002205">
    <property type="protein sequence ID" value="ADN08167.1"/>
    <property type="molecule type" value="Genomic_DNA"/>
</dbReference>
<dbReference type="InterPro" id="IPR029063">
    <property type="entry name" value="SAM-dependent_MTases_sf"/>
</dbReference>
<evidence type="ECO:0000313" key="3">
    <source>
        <dbReference type="Proteomes" id="UP000007803"/>
    </source>
</evidence>
<feature type="domain" description="Methyltransferase" evidence="1">
    <location>
        <begin position="54"/>
        <end position="136"/>
    </location>
</feature>
<dbReference type="HOGENOM" id="CLU_099766_0_0_7"/>
<dbReference type="SUPFAM" id="SSF53335">
    <property type="entry name" value="S-adenosyl-L-methionine-dependent methyltransferases"/>
    <property type="match status" value="1"/>
</dbReference>
<dbReference type="Pfam" id="PF13649">
    <property type="entry name" value="Methyltransf_25"/>
    <property type="match status" value="1"/>
</dbReference>
<reference evidence="3" key="1">
    <citation type="journal article" date="2010" name="Stand. Genomic Sci.">
        <title>Complete genome sequence of Sulfurimonas autotrophica type strain (OK10).</title>
        <authorList>
            <person name="Sikorski J."/>
            <person name="Munk C."/>
            <person name="Lapidus A."/>
            <person name="Djao O."/>
            <person name="Lucas S."/>
            <person name="Glavina Del Rio T."/>
            <person name="Nolan M."/>
            <person name="Tice H."/>
            <person name="Han C."/>
            <person name="Cheng J."/>
            <person name="Tapia R."/>
            <person name="Goodwin L."/>
            <person name="Pitluck S."/>
            <person name="Liolios K."/>
            <person name="Ivanova N."/>
            <person name="Mavromatis K."/>
            <person name="Mikhailova N."/>
            <person name="Pati A."/>
            <person name="Sims D."/>
            <person name="Meincke L."/>
            <person name="Brettin T."/>
            <person name="Detter J."/>
            <person name="Chen A."/>
            <person name="Palaniappan K."/>
            <person name="Land M."/>
            <person name="Hauser L."/>
            <person name="Chang Y."/>
            <person name="Jeffries C."/>
            <person name="Rohde M."/>
            <person name="Lang E."/>
            <person name="Spring S."/>
            <person name="Goker M."/>
            <person name="Woyke T."/>
            <person name="Bristow J."/>
            <person name="Eisen J."/>
            <person name="Markowitz V."/>
            <person name="Hugenholtz P."/>
            <person name="Kyrpides N."/>
            <person name="Klenk H."/>
        </authorList>
    </citation>
    <scope>NUCLEOTIDE SEQUENCE [LARGE SCALE GENOMIC DNA]</scope>
    <source>
        <strain evidence="3">ATCC BAA-671 / DSM 16294 / JCM 11897 / OK10</strain>
    </source>
</reference>
<name>E0UT64_SULAO</name>
<proteinExistence type="predicted"/>
<dbReference type="Gene3D" id="3.40.50.150">
    <property type="entry name" value="Vaccinia Virus protein VP39"/>
    <property type="match status" value="1"/>
</dbReference>
<dbReference type="eggNOG" id="COG2226">
    <property type="taxonomic scope" value="Bacteria"/>
</dbReference>
<dbReference type="AlphaFoldDB" id="E0UT64"/>
<sequence>MPRIDSEKFYLASLKKHGATSRGLNWSSDVHQSIRFEKIAALLGDALNESVIGDAGCGFGDFYHYLQANNLHVKKYLGIDSLKEMCEIATQKTECEIIHADIIKEALPMADYYICSGALNILTPFETQLFIRSCYQSSTQGFVFNALYGDKKSDIYNYINMDTIQSLAKSLHVKSVSFIEGYIEHDITVGFFK</sequence>
<protein>
    <recommendedName>
        <fullName evidence="1">Methyltransferase domain-containing protein</fullName>
    </recommendedName>
</protein>
<dbReference type="RefSeq" id="WP_013325923.1">
    <property type="nucleotide sequence ID" value="NC_014506.1"/>
</dbReference>
<evidence type="ECO:0000313" key="2">
    <source>
        <dbReference type="EMBL" id="ADN08167.1"/>
    </source>
</evidence>
<keyword evidence="3" id="KW-1185">Reference proteome</keyword>
<dbReference type="OrthoDB" id="9791837at2"/>
<dbReference type="Proteomes" id="UP000007803">
    <property type="component" value="Chromosome"/>
</dbReference>
<dbReference type="InterPro" id="IPR041698">
    <property type="entry name" value="Methyltransf_25"/>
</dbReference>
<organism evidence="2 3">
    <name type="scientific">Sulfurimonas autotrophica (strain ATCC BAA-671 / DSM 16294 / JCM 11897 / OK10)</name>
    <dbReference type="NCBI Taxonomy" id="563040"/>
    <lineage>
        <taxon>Bacteria</taxon>
        <taxon>Pseudomonadati</taxon>
        <taxon>Campylobacterota</taxon>
        <taxon>Epsilonproteobacteria</taxon>
        <taxon>Campylobacterales</taxon>
        <taxon>Sulfurimonadaceae</taxon>
        <taxon>Sulfurimonas</taxon>
    </lineage>
</organism>
<dbReference type="KEGG" id="sua:Saut_0118"/>
<evidence type="ECO:0000259" key="1">
    <source>
        <dbReference type="Pfam" id="PF13649"/>
    </source>
</evidence>
<accession>E0UT64</accession>